<gene>
    <name evidence="2" type="ORF">ACERK3_13280</name>
</gene>
<dbReference type="CDD" id="cd03801">
    <property type="entry name" value="GT4_PimA-like"/>
    <property type="match status" value="1"/>
</dbReference>
<dbReference type="GO" id="GO:0016757">
    <property type="term" value="F:glycosyltransferase activity"/>
    <property type="evidence" value="ECO:0007669"/>
    <property type="project" value="UniProtKB-KW"/>
</dbReference>
<keyword evidence="2" id="KW-0328">Glycosyltransferase</keyword>
<dbReference type="EMBL" id="JBGUBD010000007">
    <property type="protein sequence ID" value="MFA9479257.1"/>
    <property type="molecule type" value="Genomic_DNA"/>
</dbReference>
<dbReference type="Pfam" id="PF13692">
    <property type="entry name" value="Glyco_trans_1_4"/>
    <property type="match status" value="1"/>
</dbReference>
<keyword evidence="3" id="KW-1185">Reference proteome</keyword>
<sequence length="359" mass="39664">MKVLMTADTVGGVWVYAMELAGALKEEGVSVCLATMGGPMTAMQRRQVEALGLDVRESGYKLEWMDDPWSDVAEAGEWLLELERQVQPDVVHLNGYVHGSLAWRAPKLLVAHSCVVSWWRAVHGEDPPRTWNVYRERVRAGLLAADMVLAPTWAMLEAIEECYGSLPRMGRVANGRDPRRFVPGRKEAFAMAAGRWWDEAKNIRAVQSVADRVDWPMYVAGEGGLPATGGAAWPSLRPLGLLSEEAMADWLSRASVFVHPAKYEPFGLVVLEAAMSGCALVLGDIPSLREQWDEAALFVPPSDHDALQAAVVKLTTDDRLRRELARHACQRAMPLTPGRMATEYHRTYRLLAGHEAVAG</sequence>
<evidence type="ECO:0000313" key="2">
    <source>
        <dbReference type="EMBL" id="MFA9479257.1"/>
    </source>
</evidence>
<dbReference type="SUPFAM" id="SSF53756">
    <property type="entry name" value="UDP-Glycosyltransferase/glycogen phosphorylase"/>
    <property type="match status" value="1"/>
</dbReference>
<proteinExistence type="predicted"/>
<name>A0ABV4U7K0_9BACT</name>
<evidence type="ECO:0000259" key="1">
    <source>
        <dbReference type="Pfam" id="PF13439"/>
    </source>
</evidence>
<dbReference type="PANTHER" id="PTHR45947:SF3">
    <property type="entry name" value="SULFOQUINOVOSYL TRANSFERASE SQD2"/>
    <property type="match status" value="1"/>
</dbReference>
<dbReference type="InterPro" id="IPR050194">
    <property type="entry name" value="Glycosyltransferase_grp1"/>
</dbReference>
<dbReference type="EC" id="2.4.-.-" evidence="2"/>
<accession>A0ABV4U7K0</accession>
<protein>
    <submittedName>
        <fullName evidence="2">Glycosyltransferase family 4 protein</fullName>
        <ecNumber evidence="2">2.4.-.-</ecNumber>
    </submittedName>
</protein>
<keyword evidence="2" id="KW-0808">Transferase</keyword>
<comment type="caution">
    <text evidence="2">The sequence shown here is derived from an EMBL/GenBank/DDBJ whole genome shotgun (WGS) entry which is preliminary data.</text>
</comment>
<dbReference type="Pfam" id="PF13439">
    <property type="entry name" value="Glyco_transf_4"/>
    <property type="match status" value="1"/>
</dbReference>
<reference evidence="2 3" key="1">
    <citation type="submission" date="2024-08" db="EMBL/GenBank/DDBJ databases">
        <title>Whole-genome sequencing of halo(alkali)philic microorganisms from hypersaline lakes.</title>
        <authorList>
            <person name="Sorokin D.Y."/>
            <person name="Merkel A.Y."/>
            <person name="Messina E."/>
            <person name="Yakimov M."/>
        </authorList>
    </citation>
    <scope>NUCLEOTIDE SEQUENCE [LARGE SCALE GENOMIC DNA]</scope>
    <source>
        <strain evidence="2 3">AB-hyl4</strain>
    </source>
</reference>
<dbReference type="RefSeq" id="WP_425346178.1">
    <property type="nucleotide sequence ID" value="NZ_JBGUBD010000007.1"/>
</dbReference>
<dbReference type="Proteomes" id="UP001575105">
    <property type="component" value="Unassembled WGS sequence"/>
</dbReference>
<organism evidence="2 3">
    <name type="scientific">Natronomicrosphaera hydrolytica</name>
    <dbReference type="NCBI Taxonomy" id="3242702"/>
    <lineage>
        <taxon>Bacteria</taxon>
        <taxon>Pseudomonadati</taxon>
        <taxon>Planctomycetota</taxon>
        <taxon>Phycisphaerae</taxon>
        <taxon>Phycisphaerales</taxon>
        <taxon>Phycisphaeraceae</taxon>
        <taxon>Natronomicrosphaera</taxon>
    </lineage>
</organism>
<dbReference type="InterPro" id="IPR028098">
    <property type="entry name" value="Glyco_trans_4-like_N"/>
</dbReference>
<evidence type="ECO:0000313" key="3">
    <source>
        <dbReference type="Proteomes" id="UP001575105"/>
    </source>
</evidence>
<feature type="domain" description="Glycosyltransferase subfamily 4-like N-terminal" evidence="1">
    <location>
        <begin position="10"/>
        <end position="180"/>
    </location>
</feature>
<dbReference type="Gene3D" id="3.40.50.2000">
    <property type="entry name" value="Glycogen Phosphorylase B"/>
    <property type="match status" value="2"/>
</dbReference>
<dbReference type="PANTHER" id="PTHR45947">
    <property type="entry name" value="SULFOQUINOVOSYL TRANSFERASE SQD2"/>
    <property type="match status" value="1"/>
</dbReference>